<gene>
    <name evidence="2" type="ORF">UFOPK3306_01028</name>
    <name evidence="3" type="ORF">UFOPK4209_00622</name>
</gene>
<sequence>MPVKRPQGHGFAAKTKVKRDGKFALAPLREIVIEPDSSGWRKASKTPELISGASSKNKTPLCAREHAPGLIFTPPPPTSAARVAL</sequence>
<evidence type="ECO:0000256" key="1">
    <source>
        <dbReference type="SAM" id="MobiDB-lite"/>
    </source>
</evidence>
<feature type="region of interest" description="Disordered" evidence="1">
    <location>
        <begin position="66"/>
        <end position="85"/>
    </location>
</feature>
<name>A0A6J7S955_9ZZZZ</name>
<proteinExistence type="predicted"/>
<reference evidence="3" key="1">
    <citation type="submission" date="2020-05" db="EMBL/GenBank/DDBJ databases">
        <authorList>
            <person name="Chiriac C."/>
            <person name="Salcher M."/>
            <person name="Ghai R."/>
            <person name="Kavagutti S V."/>
        </authorList>
    </citation>
    <scope>NUCLEOTIDE SEQUENCE</scope>
</reference>
<accession>A0A6J7S955</accession>
<evidence type="ECO:0000313" key="3">
    <source>
        <dbReference type="EMBL" id="CAB5037629.1"/>
    </source>
</evidence>
<evidence type="ECO:0000313" key="2">
    <source>
        <dbReference type="EMBL" id="CAB4872616.1"/>
    </source>
</evidence>
<dbReference type="AlphaFoldDB" id="A0A6J7S955"/>
<dbReference type="EMBL" id="CAFBLI010000086">
    <property type="protein sequence ID" value="CAB4872616.1"/>
    <property type="molecule type" value="Genomic_DNA"/>
</dbReference>
<protein>
    <submittedName>
        <fullName evidence="3">Unannotated protein</fullName>
    </submittedName>
</protein>
<dbReference type="EMBL" id="CAFBPY010000083">
    <property type="protein sequence ID" value="CAB5037629.1"/>
    <property type="molecule type" value="Genomic_DNA"/>
</dbReference>
<organism evidence="3">
    <name type="scientific">freshwater metagenome</name>
    <dbReference type="NCBI Taxonomy" id="449393"/>
    <lineage>
        <taxon>unclassified sequences</taxon>
        <taxon>metagenomes</taxon>
        <taxon>ecological metagenomes</taxon>
    </lineage>
</organism>
<feature type="region of interest" description="Disordered" evidence="1">
    <location>
        <begin position="39"/>
        <end position="60"/>
    </location>
</feature>